<comment type="caution">
    <text evidence="3">The sequence shown here is derived from an EMBL/GenBank/DDBJ whole genome shotgun (WGS) entry which is preliminary data.</text>
</comment>
<keyword evidence="4" id="KW-1185">Reference proteome</keyword>
<feature type="transmembrane region" description="Helical" evidence="1">
    <location>
        <begin position="89"/>
        <end position="109"/>
    </location>
</feature>
<organism evidence="3 4">
    <name type="scientific">Ammonifex thiophilus</name>
    <dbReference type="NCBI Taxonomy" id="444093"/>
    <lineage>
        <taxon>Bacteria</taxon>
        <taxon>Bacillati</taxon>
        <taxon>Bacillota</taxon>
        <taxon>Clostridia</taxon>
        <taxon>Thermoanaerobacterales</taxon>
        <taxon>Thermoanaerobacteraceae</taxon>
        <taxon>Ammonifex</taxon>
    </lineage>
</organism>
<dbReference type="InterPro" id="IPR014194">
    <property type="entry name" value="Spore_III_AE"/>
</dbReference>
<dbReference type="EMBL" id="QSLN01000009">
    <property type="protein sequence ID" value="RDV82500.1"/>
    <property type="molecule type" value="Genomic_DNA"/>
</dbReference>
<keyword evidence="1" id="KW-0472">Membrane</keyword>
<protein>
    <submittedName>
        <fullName evidence="3">Stage III sporulation protein AE</fullName>
    </submittedName>
</protein>
<evidence type="ECO:0000313" key="3">
    <source>
        <dbReference type="EMBL" id="RDV82500.1"/>
    </source>
</evidence>
<feature type="transmembrane region" description="Helical" evidence="1">
    <location>
        <begin position="200"/>
        <end position="217"/>
    </location>
</feature>
<keyword evidence="2" id="KW-0732">Signal</keyword>
<dbReference type="AlphaFoldDB" id="A0A3D8P2K7"/>
<evidence type="ECO:0000313" key="4">
    <source>
        <dbReference type="Proteomes" id="UP000256329"/>
    </source>
</evidence>
<evidence type="ECO:0000256" key="2">
    <source>
        <dbReference type="SAM" id="SignalP"/>
    </source>
</evidence>
<keyword evidence="1" id="KW-1133">Transmembrane helix</keyword>
<proteinExistence type="predicted"/>
<feature type="transmembrane region" description="Helical" evidence="1">
    <location>
        <begin position="302"/>
        <end position="326"/>
    </location>
</feature>
<dbReference type="Proteomes" id="UP000256329">
    <property type="component" value="Unassembled WGS sequence"/>
</dbReference>
<feature type="transmembrane region" description="Helical" evidence="1">
    <location>
        <begin position="121"/>
        <end position="141"/>
    </location>
</feature>
<feature type="signal peptide" evidence="2">
    <location>
        <begin position="1"/>
        <end position="21"/>
    </location>
</feature>
<dbReference type="NCBIfam" id="TIGR02829">
    <property type="entry name" value="spore_III_AE"/>
    <property type="match status" value="1"/>
</dbReference>
<dbReference type="RefSeq" id="WP_115792790.1">
    <property type="nucleotide sequence ID" value="NZ_QSLN01000009.1"/>
</dbReference>
<evidence type="ECO:0000256" key="1">
    <source>
        <dbReference type="SAM" id="Phobius"/>
    </source>
</evidence>
<dbReference type="Pfam" id="PF09546">
    <property type="entry name" value="Spore_III_AE"/>
    <property type="match status" value="1"/>
</dbReference>
<reference evidence="3 4" key="1">
    <citation type="submission" date="2018-08" db="EMBL/GenBank/DDBJ databases">
        <title>Form III RuBisCO-mediated autotrophy in Thermodesulfobium bacteria.</title>
        <authorList>
            <person name="Toshchakov S.V."/>
            <person name="Kublanov I.V."/>
            <person name="Frolov E."/>
            <person name="Bonch-Osmolovskaya E.A."/>
            <person name="Tourova T.P."/>
            <person name="Chernych N.A."/>
            <person name="Lebedinsky A.V."/>
        </authorList>
    </citation>
    <scope>NUCLEOTIDE SEQUENCE [LARGE SCALE GENOMIC DNA]</scope>
    <source>
        <strain evidence="3 4">SR</strain>
    </source>
</reference>
<dbReference type="OrthoDB" id="1706761at2"/>
<gene>
    <name evidence="3" type="primary">spoIIIAE</name>
    <name evidence="3" type="ORF">DXX99_07030</name>
</gene>
<feature type="transmembrane region" description="Helical" evidence="1">
    <location>
        <begin position="161"/>
        <end position="188"/>
    </location>
</feature>
<accession>A0A3D8P2K7</accession>
<feature type="transmembrane region" description="Helical" evidence="1">
    <location>
        <begin position="347"/>
        <end position="376"/>
    </location>
</feature>
<sequence length="383" mass="39584">MRGVWLFCLLFLLQMSSPALAAPPSWEEELSRLELGRVEAEASRLQQELHSLAPSTDFRRLVRDIIQGKLELTPSSLFSALGRCLGQEIWQGGSLLGKLLVLGIVLAVLQQLGTAFEQGTVVRLGFAVCFLALAATVASTLELALRIGRQTVEGVVSFLQALFPVLLTLLAATGGMGAAALVHPTILLTLEVVGTLVKNVVFPLLVFSVILSLVNQLSEALPVSRLAALFRHAGLALLGICSTILLGIMGLQGVTGAVSGGLALRAAKYATGAFIPVAGSMLADAFEAVLSTSLLLKSAVGLAGMLVVLGAVAFPAVKLGALSLLFKLAAASVQPVEGRLAACLDAVGAGLLGIFAVVVLVGLLALFSIGLVTGLAHLTTSLR</sequence>
<feature type="transmembrane region" description="Helical" evidence="1">
    <location>
        <begin position="272"/>
        <end position="296"/>
    </location>
</feature>
<feature type="chain" id="PRO_5017535547" evidence="2">
    <location>
        <begin position="22"/>
        <end position="383"/>
    </location>
</feature>
<name>A0A3D8P2K7_9THEO</name>
<keyword evidence="1" id="KW-0812">Transmembrane</keyword>
<feature type="transmembrane region" description="Helical" evidence="1">
    <location>
        <begin position="229"/>
        <end position="251"/>
    </location>
</feature>